<dbReference type="AlphaFoldDB" id="A0A914BVL5"/>
<dbReference type="Pfam" id="PF07851">
    <property type="entry name" value="TMEM120A-B"/>
    <property type="match status" value="1"/>
</dbReference>
<sequence length="355" mass="42087">MTSYESLIEDWNTLVANFENAEKSHDEYLRLQKDTTRLQNNSSRSVKSLLKTSGQVKSYLKKLEQSKDKPGEDENEKLEEINRRMIEIRTRLGEMQMELPAESNGFYLKIILGSNLNVSLLNPDDRYRYKEEYESFKMTVTYFIILTLFLAYIFPYRAMDAICNFLMVWYYCTLTIREAILRVNGSRIKGWWVAHHYISTVLCGIILTWRDDQCYKQFRGLFIFLSIYICLVQLMQCRYQTGCLRRLHSLGQRQSDMDITIEGFSSWMFKGLTFLLPFLIVAYIIQGYSSYRLFYMYLYQDCNEDWQVLALAFLFAIVAAGNCFTILRIVFRKIQERYSLSTRSRLVSKYRPKAI</sequence>
<comment type="similarity">
    <text evidence="2">Belongs to the TMEM120 family.</text>
</comment>
<keyword evidence="3 6" id="KW-0812">Transmembrane</keyword>
<evidence type="ECO:0000256" key="1">
    <source>
        <dbReference type="ARBA" id="ARBA00004141"/>
    </source>
</evidence>
<dbReference type="Proteomes" id="UP000887540">
    <property type="component" value="Unplaced"/>
</dbReference>
<feature type="transmembrane region" description="Helical" evidence="6">
    <location>
        <begin position="267"/>
        <end position="286"/>
    </location>
</feature>
<evidence type="ECO:0000313" key="8">
    <source>
        <dbReference type="WBParaSite" id="ACRNAN_Path_1104.g4250.t1"/>
    </source>
</evidence>
<comment type="subcellular location">
    <subcellularLocation>
        <location evidence="1">Membrane</location>
        <topology evidence="1">Multi-pass membrane protein</topology>
    </subcellularLocation>
</comment>
<feature type="transmembrane region" description="Helical" evidence="6">
    <location>
        <begin position="161"/>
        <end position="180"/>
    </location>
</feature>
<dbReference type="GO" id="GO:0016020">
    <property type="term" value="C:membrane"/>
    <property type="evidence" value="ECO:0007669"/>
    <property type="project" value="UniProtKB-SubCell"/>
</dbReference>
<dbReference type="InterPro" id="IPR012926">
    <property type="entry name" value="TMEM120A/B"/>
</dbReference>
<keyword evidence="5 6" id="KW-0472">Membrane</keyword>
<feature type="transmembrane region" description="Helical" evidence="6">
    <location>
        <begin position="136"/>
        <end position="155"/>
    </location>
</feature>
<evidence type="ECO:0000256" key="6">
    <source>
        <dbReference type="SAM" id="Phobius"/>
    </source>
</evidence>
<protein>
    <submittedName>
        <fullName evidence="8">Transmembrane protein 120 homolog</fullName>
    </submittedName>
</protein>
<evidence type="ECO:0000256" key="3">
    <source>
        <dbReference type="ARBA" id="ARBA00022692"/>
    </source>
</evidence>
<evidence type="ECO:0000313" key="7">
    <source>
        <dbReference type="Proteomes" id="UP000887540"/>
    </source>
</evidence>
<evidence type="ECO:0000256" key="4">
    <source>
        <dbReference type="ARBA" id="ARBA00022989"/>
    </source>
</evidence>
<reference evidence="8" key="1">
    <citation type="submission" date="2022-11" db="UniProtKB">
        <authorList>
            <consortium name="WormBaseParasite"/>
        </authorList>
    </citation>
    <scope>IDENTIFICATION</scope>
</reference>
<name>A0A914BVL5_9BILA</name>
<dbReference type="PANTHER" id="PTHR21433:SF0">
    <property type="entry name" value="TRANSMEMBRANE PROTEIN 120 HOMOLOG"/>
    <property type="match status" value="1"/>
</dbReference>
<feature type="transmembrane region" description="Helical" evidence="6">
    <location>
        <begin position="192"/>
        <end position="209"/>
    </location>
</feature>
<evidence type="ECO:0000256" key="2">
    <source>
        <dbReference type="ARBA" id="ARBA00009700"/>
    </source>
</evidence>
<dbReference type="PANTHER" id="PTHR21433">
    <property type="entry name" value="TRANSMEMBRANE PROTEIN INDUCED BY TUMOR NECROSIS FACTOR ALPHA"/>
    <property type="match status" value="1"/>
</dbReference>
<accession>A0A914BVL5</accession>
<dbReference type="WBParaSite" id="ACRNAN_Path_1104.g4250.t1">
    <property type="protein sequence ID" value="ACRNAN_Path_1104.g4250.t1"/>
    <property type="gene ID" value="ACRNAN_Path_1104.g4250"/>
</dbReference>
<feature type="transmembrane region" description="Helical" evidence="6">
    <location>
        <begin position="306"/>
        <end position="331"/>
    </location>
</feature>
<proteinExistence type="inferred from homology"/>
<evidence type="ECO:0000256" key="5">
    <source>
        <dbReference type="ARBA" id="ARBA00023136"/>
    </source>
</evidence>
<organism evidence="7 8">
    <name type="scientific">Acrobeloides nanus</name>
    <dbReference type="NCBI Taxonomy" id="290746"/>
    <lineage>
        <taxon>Eukaryota</taxon>
        <taxon>Metazoa</taxon>
        <taxon>Ecdysozoa</taxon>
        <taxon>Nematoda</taxon>
        <taxon>Chromadorea</taxon>
        <taxon>Rhabditida</taxon>
        <taxon>Tylenchina</taxon>
        <taxon>Cephalobomorpha</taxon>
        <taxon>Cephaloboidea</taxon>
        <taxon>Cephalobidae</taxon>
        <taxon>Acrobeloides</taxon>
    </lineage>
</organism>
<keyword evidence="4 6" id="KW-1133">Transmembrane helix</keyword>
<keyword evidence="7" id="KW-1185">Reference proteome</keyword>